<dbReference type="Proteomes" id="UP001189429">
    <property type="component" value="Unassembled WGS sequence"/>
</dbReference>
<organism evidence="2 3">
    <name type="scientific">Prorocentrum cordatum</name>
    <dbReference type="NCBI Taxonomy" id="2364126"/>
    <lineage>
        <taxon>Eukaryota</taxon>
        <taxon>Sar</taxon>
        <taxon>Alveolata</taxon>
        <taxon>Dinophyceae</taxon>
        <taxon>Prorocentrales</taxon>
        <taxon>Prorocentraceae</taxon>
        <taxon>Prorocentrum</taxon>
    </lineage>
</organism>
<evidence type="ECO:0000256" key="1">
    <source>
        <dbReference type="SAM" id="MobiDB-lite"/>
    </source>
</evidence>
<accession>A0ABN9WMW4</accession>
<feature type="compositionally biased region" description="Pro residues" evidence="1">
    <location>
        <begin position="54"/>
        <end position="69"/>
    </location>
</feature>
<name>A0ABN9WMW4_9DINO</name>
<dbReference type="Gene3D" id="3.40.50.1110">
    <property type="entry name" value="SGNH hydrolase"/>
    <property type="match status" value="1"/>
</dbReference>
<sequence length="337" mass="37542">MEPGGYSLSVVVTFERLDHACMPKNVCAGGCACQTLNLSSSRVTFRALDTAAGSPPPPASLPPCGPSGPSPAEGRWVLWEGGDPHNWTWSPWLCSLGWARSVEKRDCPRIWLVGDSHMHQVHAKLGSWNWTRPKDVMQSFYFRGSGIFKRDIAPRDFNDMVQRAARGDCNGTPYPYPLEEGGVSGAFLHYVMKRVHEMAENDVVVLSAGTWDLRDDTVEAFLGDLARFLEASRAQRSEIKRRGARVFWRTAPPYSFHKSMWQGREGRTNEKLAAASIGAKELAAREGLEVWDSYRVLAARWDSPCDTHHYLCGKSPFEPGVDDLSVFLSLVCKRPGL</sequence>
<evidence type="ECO:0000313" key="2">
    <source>
        <dbReference type="EMBL" id="CAK0887959.1"/>
    </source>
</evidence>
<evidence type="ECO:0000313" key="3">
    <source>
        <dbReference type="Proteomes" id="UP001189429"/>
    </source>
</evidence>
<keyword evidence="3" id="KW-1185">Reference proteome</keyword>
<comment type="caution">
    <text evidence="2">The sequence shown here is derived from an EMBL/GenBank/DDBJ whole genome shotgun (WGS) entry which is preliminary data.</text>
</comment>
<reference evidence="2" key="1">
    <citation type="submission" date="2023-10" db="EMBL/GenBank/DDBJ databases">
        <authorList>
            <person name="Chen Y."/>
            <person name="Shah S."/>
            <person name="Dougan E. K."/>
            <person name="Thang M."/>
            <person name="Chan C."/>
        </authorList>
    </citation>
    <scope>NUCLEOTIDE SEQUENCE [LARGE SCALE GENOMIC DNA]</scope>
</reference>
<dbReference type="CDD" id="cd00229">
    <property type="entry name" value="SGNH_hydrolase"/>
    <property type="match status" value="1"/>
</dbReference>
<dbReference type="InterPro" id="IPR036514">
    <property type="entry name" value="SGNH_hydro_sf"/>
</dbReference>
<dbReference type="EMBL" id="CAUYUJ010019004">
    <property type="protein sequence ID" value="CAK0887959.1"/>
    <property type="molecule type" value="Genomic_DNA"/>
</dbReference>
<protein>
    <submittedName>
        <fullName evidence="2">Uncharacterized protein</fullName>
    </submittedName>
</protein>
<proteinExistence type="predicted"/>
<feature type="region of interest" description="Disordered" evidence="1">
    <location>
        <begin position="49"/>
        <end position="72"/>
    </location>
</feature>
<gene>
    <name evidence="2" type="ORF">PCOR1329_LOCUS68851</name>
</gene>
<dbReference type="SUPFAM" id="SSF52266">
    <property type="entry name" value="SGNH hydrolase"/>
    <property type="match status" value="1"/>
</dbReference>